<dbReference type="GO" id="GO:0000271">
    <property type="term" value="P:polysaccharide biosynthetic process"/>
    <property type="evidence" value="ECO:0007669"/>
    <property type="project" value="TreeGrafter"/>
</dbReference>
<dbReference type="Gene3D" id="3.90.1150.10">
    <property type="entry name" value="Aspartate Aminotransferase, domain 1"/>
    <property type="match status" value="1"/>
</dbReference>
<reference evidence="1" key="1">
    <citation type="submission" date="2020-04" db="EMBL/GenBank/DDBJ databases">
        <authorList>
            <person name="Neveu A P."/>
        </authorList>
    </citation>
    <scope>NUCLEOTIDE SEQUENCE</scope>
    <source>
        <tissue evidence="1">Whole embryo</tissue>
    </source>
</reference>
<dbReference type="PANTHER" id="PTHR30244:SF34">
    <property type="entry name" value="DTDP-4-AMINO-4,6-DIDEOXYGALACTOSE TRANSAMINASE"/>
    <property type="match status" value="1"/>
</dbReference>
<dbReference type="PANTHER" id="PTHR30244">
    <property type="entry name" value="TRANSAMINASE"/>
    <property type="match status" value="1"/>
</dbReference>
<proteinExistence type="evidence at transcript level"/>
<sequence length="433" mass="49033">MEWANSMVPHACFFIDSTLRTTLEGLEITAYSSEDERQQHLAQEDLERLWLNPMDESYILPCLSVRSGLDLFLAVKNYPPGSEIIMTSINIPSMVAILRHHKLKIKSCDMNISTLAPSLSQLEALISPRTVAVLVAHVYGKRFDMQPVVKICKKHNLCILEDCAEAFSGLKYKGHPESDLAFFSFGVIKFATAFGGSIVKINNKVLYKEMCALHATYPIQPHMEYAKKLVKYSIMTSCFNCPAIVRWGVSAFRMIGIDHKEIFVPMLRGFPTGFFKNIRRRPSTALLNNLVLKLTDFSENEILTAKRKGDYLVRQLPKEVTALGQEAVTVNYWLFPILVEQPVQFTQCLFDFGVDATRGTTQLQMVLSDVGDDKSAQSTPEEWLPHTKFIMDHVVYLPCHKLVPYSELDKIIVALHRATAKLQCKKLVLPIFP</sequence>
<accession>A0A6F9DIA0</accession>
<dbReference type="EMBL" id="LR787007">
    <property type="protein sequence ID" value="CAB3262869.1"/>
    <property type="molecule type" value="mRNA"/>
</dbReference>
<name>A0A6F9DIA0_9ASCI</name>
<dbReference type="GO" id="GO:0030170">
    <property type="term" value="F:pyridoxal phosphate binding"/>
    <property type="evidence" value="ECO:0007669"/>
    <property type="project" value="TreeGrafter"/>
</dbReference>
<dbReference type="InterPro" id="IPR000653">
    <property type="entry name" value="DegT/StrS_aminotransferase"/>
</dbReference>
<dbReference type="AlphaFoldDB" id="A0A6F9DIA0"/>
<evidence type="ECO:0000313" key="1">
    <source>
        <dbReference type="EMBL" id="CAB3262869.1"/>
    </source>
</evidence>
<dbReference type="InterPro" id="IPR015424">
    <property type="entry name" value="PyrdxlP-dep_Trfase"/>
</dbReference>
<dbReference type="Gene3D" id="3.40.640.10">
    <property type="entry name" value="Type I PLP-dependent aspartate aminotransferase-like (Major domain)"/>
    <property type="match status" value="1"/>
</dbReference>
<dbReference type="InterPro" id="IPR015421">
    <property type="entry name" value="PyrdxlP-dep_Trfase_major"/>
</dbReference>
<dbReference type="SUPFAM" id="SSF53383">
    <property type="entry name" value="PLP-dependent transferases"/>
    <property type="match status" value="1"/>
</dbReference>
<dbReference type="Pfam" id="PF01041">
    <property type="entry name" value="DegT_DnrJ_EryC1"/>
    <property type="match status" value="1"/>
</dbReference>
<dbReference type="InterPro" id="IPR015422">
    <property type="entry name" value="PyrdxlP-dep_Trfase_small"/>
</dbReference>
<dbReference type="FunFam" id="3.40.640.10:FF:000227">
    <property type="entry name" value="Predicted protein"/>
    <property type="match status" value="1"/>
</dbReference>
<protein>
    <submittedName>
        <fullName evidence="1">Uncharacterized protein LOC100184344</fullName>
    </submittedName>
</protein>
<organism evidence="1">
    <name type="scientific">Phallusia mammillata</name>
    <dbReference type="NCBI Taxonomy" id="59560"/>
    <lineage>
        <taxon>Eukaryota</taxon>
        <taxon>Metazoa</taxon>
        <taxon>Chordata</taxon>
        <taxon>Tunicata</taxon>
        <taxon>Ascidiacea</taxon>
        <taxon>Phlebobranchia</taxon>
        <taxon>Ascidiidae</taxon>
        <taxon>Phallusia</taxon>
    </lineage>
</organism>
<gene>
    <name evidence="1" type="primary">LOC100184344</name>
</gene>
<dbReference type="GO" id="GO:0008483">
    <property type="term" value="F:transaminase activity"/>
    <property type="evidence" value="ECO:0007669"/>
    <property type="project" value="TreeGrafter"/>
</dbReference>